<reference evidence="2 3" key="1">
    <citation type="submission" date="2013-11" db="EMBL/GenBank/DDBJ databases">
        <title>The Genome Sequence of Phytophthora parasitica P1976.</title>
        <authorList>
            <consortium name="The Broad Institute Genomics Platform"/>
            <person name="Russ C."/>
            <person name="Tyler B."/>
            <person name="Panabieres F."/>
            <person name="Shan W."/>
            <person name="Tripathy S."/>
            <person name="Grunwald N."/>
            <person name="Machado M."/>
            <person name="Johnson C.S."/>
            <person name="Walker B."/>
            <person name="Young S."/>
            <person name="Zeng Q."/>
            <person name="Gargeya S."/>
            <person name="Fitzgerald M."/>
            <person name="Haas B."/>
            <person name="Abouelleil A."/>
            <person name="Allen A.W."/>
            <person name="Alvarado L."/>
            <person name="Arachchi H.M."/>
            <person name="Berlin A.M."/>
            <person name="Chapman S.B."/>
            <person name="Gainer-Dewar J."/>
            <person name="Goldberg J."/>
            <person name="Griggs A."/>
            <person name="Gujja S."/>
            <person name="Hansen M."/>
            <person name="Howarth C."/>
            <person name="Imamovic A."/>
            <person name="Ireland A."/>
            <person name="Larimer J."/>
            <person name="McCowan C."/>
            <person name="Murphy C."/>
            <person name="Pearson M."/>
            <person name="Poon T.W."/>
            <person name="Priest M."/>
            <person name="Roberts A."/>
            <person name="Saif S."/>
            <person name="Shea T."/>
            <person name="Sisk P."/>
            <person name="Sykes S."/>
            <person name="Wortman J."/>
            <person name="Nusbaum C."/>
            <person name="Birren B."/>
        </authorList>
    </citation>
    <scope>NUCLEOTIDE SEQUENCE [LARGE SCALE GENOMIC DNA]</scope>
    <source>
        <strain evidence="2 3">P1976</strain>
    </source>
</reference>
<feature type="region of interest" description="Disordered" evidence="1">
    <location>
        <begin position="17"/>
        <end position="66"/>
    </location>
</feature>
<dbReference type="AlphaFoldDB" id="A0A081AQW8"/>
<dbReference type="EMBL" id="ANJA01000871">
    <property type="protein sequence ID" value="ETO81279.1"/>
    <property type="molecule type" value="Genomic_DNA"/>
</dbReference>
<name>A0A081AQW8_PHYNI</name>
<evidence type="ECO:0000313" key="3">
    <source>
        <dbReference type="Proteomes" id="UP000028582"/>
    </source>
</evidence>
<evidence type="ECO:0000313" key="2">
    <source>
        <dbReference type="EMBL" id="ETO81279.1"/>
    </source>
</evidence>
<feature type="compositionally biased region" description="Acidic residues" evidence="1">
    <location>
        <begin position="18"/>
        <end position="40"/>
    </location>
</feature>
<dbReference type="Proteomes" id="UP000028582">
    <property type="component" value="Unassembled WGS sequence"/>
</dbReference>
<accession>A0A081AQW8</accession>
<proteinExistence type="predicted"/>
<comment type="caution">
    <text evidence="2">The sequence shown here is derived from an EMBL/GenBank/DDBJ whole genome shotgun (WGS) entry which is preliminary data.</text>
</comment>
<evidence type="ECO:0000256" key="1">
    <source>
        <dbReference type="SAM" id="MobiDB-lite"/>
    </source>
</evidence>
<feature type="compositionally biased region" description="Basic and acidic residues" evidence="1">
    <location>
        <begin position="44"/>
        <end position="66"/>
    </location>
</feature>
<protein>
    <submittedName>
        <fullName evidence="2">Uncharacterized protein</fullName>
    </submittedName>
</protein>
<organism evidence="2 3">
    <name type="scientific">Phytophthora nicotianae P1976</name>
    <dbReference type="NCBI Taxonomy" id="1317066"/>
    <lineage>
        <taxon>Eukaryota</taxon>
        <taxon>Sar</taxon>
        <taxon>Stramenopiles</taxon>
        <taxon>Oomycota</taxon>
        <taxon>Peronosporomycetes</taxon>
        <taxon>Peronosporales</taxon>
        <taxon>Peronosporaceae</taxon>
        <taxon>Phytophthora</taxon>
    </lineage>
</organism>
<gene>
    <name evidence="2" type="ORF">F444_04385</name>
</gene>
<sequence>MVDTDEDPVAVVVFGVPDEIEQDVADEQGQENGGDEEDLPVLELDDRYGGDRGRNEGGELREGCKY</sequence>